<evidence type="ECO:0000256" key="5">
    <source>
        <dbReference type="ARBA" id="ARBA00022679"/>
    </source>
</evidence>
<evidence type="ECO:0000256" key="1">
    <source>
        <dbReference type="ARBA" id="ARBA00004907"/>
    </source>
</evidence>
<feature type="domain" description="Glycosyl transferase family 3" evidence="8">
    <location>
        <begin position="1"/>
        <end position="227"/>
    </location>
</feature>
<name>X1V2G3_9ZZZZ</name>
<dbReference type="Gene3D" id="3.40.1030.10">
    <property type="entry name" value="Nucleoside phosphorylase/phosphoribosyltransferase catalytic domain"/>
    <property type="match status" value="1"/>
</dbReference>
<keyword evidence="6" id="KW-0822">Tryptophan biosynthesis</keyword>
<dbReference type="FunFam" id="3.40.1030.10:FF:000002">
    <property type="entry name" value="Anthranilate phosphoribosyltransferase"/>
    <property type="match status" value="1"/>
</dbReference>
<evidence type="ECO:0000256" key="2">
    <source>
        <dbReference type="ARBA" id="ARBA00011948"/>
    </source>
</evidence>
<evidence type="ECO:0000256" key="4">
    <source>
        <dbReference type="ARBA" id="ARBA00022676"/>
    </source>
</evidence>
<dbReference type="SUPFAM" id="SSF52418">
    <property type="entry name" value="Nucleoside phosphorylase/phosphoribosyltransferase catalytic domain"/>
    <property type="match status" value="1"/>
</dbReference>
<dbReference type="InterPro" id="IPR000312">
    <property type="entry name" value="Glycosyl_Trfase_fam3"/>
</dbReference>
<comment type="pathway">
    <text evidence="1">Amino-acid biosynthesis; L-tryptophan biosynthesis; L-tryptophan from chorismate: step 2/5.</text>
</comment>
<dbReference type="GO" id="GO:0000162">
    <property type="term" value="P:L-tryptophan biosynthetic process"/>
    <property type="evidence" value="ECO:0007669"/>
    <property type="project" value="UniProtKB-KW"/>
</dbReference>
<dbReference type="EMBL" id="BARW01030813">
    <property type="protein sequence ID" value="GAJ09977.1"/>
    <property type="molecule type" value="Genomic_DNA"/>
</dbReference>
<reference evidence="9" key="1">
    <citation type="journal article" date="2014" name="Front. Microbiol.">
        <title>High frequency of phylogenetically diverse reductive dehalogenase-homologous genes in deep subseafloor sedimentary metagenomes.</title>
        <authorList>
            <person name="Kawai M."/>
            <person name="Futagami T."/>
            <person name="Toyoda A."/>
            <person name="Takaki Y."/>
            <person name="Nishi S."/>
            <person name="Hori S."/>
            <person name="Arai W."/>
            <person name="Tsubouchi T."/>
            <person name="Morono Y."/>
            <person name="Uchiyama I."/>
            <person name="Ito T."/>
            <person name="Fujiyama A."/>
            <person name="Inagaki F."/>
            <person name="Takami H."/>
        </authorList>
    </citation>
    <scope>NUCLEOTIDE SEQUENCE</scope>
    <source>
        <strain evidence="9">Expedition CK06-06</strain>
    </source>
</reference>
<dbReference type="AlphaFoldDB" id="X1V2G3"/>
<comment type="caution">
    <text evidence="9">The sequence shown here is derived from an EMBL/GenBank/DDBJ whole genome shotgun (WGS) entry which is preliminary data.</text>
</comment>
<gene>
    <name evidence="9" type="ORF">S12H4_49165</name>
</gene>
<evidence type="ECO:0000259" key="8">
    <source>
        <dbReference type="Pfam" id="PF00591"/>
    </source>
</evidence>
<dbReference type="Pfam" id="PF00591">
    <property type="entry name" value="Glycos_transf_3"/>
    <property type="match status" value="1"/>
</dbReference>
<organism evidence="9">
    <name type="scientific">marine sediment metagenome</name>
    <dbReference type="NCBI Taxonomy" id="412755"/>
    <lineage>
        <taxon>unclassified sequences</taxon>
        <taxon>metagenomes</taxon>
        <taxon>ecological metagenomes</taxon>
    </lineage>
</organism>
<dbReference type="PANTHER" id="PTHR43285">
    <property type="entry name" value="ANTHRANILATE PHOSPHORIBOSYLTRANSFERASE"/>
    <property type="match status" value="1"/>
</dbReference>
<evidence type="ECO:0000256" key="7">
    <source>
        <dbReference type="ARBA" id="ARBA00023141"/>
    </source>
</evidence>
<feature type="non-terminal residue" evidence="9">
    <location>
        <position position="247"/>
    </location>
</feature>
<keyword evidence="5" id="KW-0808">Transferase</keyword>
<evidence type="ECO:0000313" key="9">
    <source>
        <dbReference type="EMBL" id="GAJ09977.1"/>
    </source>
</evidence>
<keyword evidence="3" id="KW-0028">Amino-acid biosynthesis</keyword>
<proteinExistence type="predicted"/>
<dbReference type="GO" id="GO:0004048">
    <property type="term" value="F:anthranilate phosphoribosyltransferase activity"/>
    <property type="evidence" value="ECO:0007669"/>
    <property type="project" value="UniProtKB-EC"/>
</dbReference>
<dbReference type="InterPro" id="IPR035902">
    <property type="entry name" value="Nuc_phospho_transferase"/>
</dbReference>
<dbReference type="PANTHER" id="PTHR43285:SF2">
    <property type="entry name" value="ANTHRANILATE PHOSPHORIBOSYLTRANSFERASE"/>
    <property type="match status" value="1"/>
</dbReference>
<dbReference type="InterPro" id="IPR005940">
    <property type="entry name" value="Anthranilate_Pribosyl_Tfrase"/>
</dbReference>
<keyword evidence="7" id="KW-0057">Aromatic amino acid biosynthesis</keyword>
<evidence type="ECO:0000256" key="6">
    <source>
        <dbReference type="ARBA" id="ARBA00022822"/>
    </source>
</evidence>
<protein>
    <recommendedName>
        <fullName evidence="2">anthranilate phosphoribosyltransferase</fullName>
        <ecNumber evidence="2">2.4.2.18</ecNumber>
    </recommendedName>
</protein>
<feature type="non-terminal residue" evidence="9">
    <location>
        <position position="1"/>
    </location>
</feature>
<dbReference type="NCBIfam" id="TIGR01245">
    <property type="entry name" value="trpD"/>
    <property type="match status" value="1"/>
</dbReference>
<keyword evidence="4" id="KW-0328">Glycosyltransferase</keyword>
<sequence length="247" mass="26339">VIDIVGTGGDGLGTFNISTAAAFVAAGAGLKVAKHGNRAMSSQCGSADVLEALGVRIDLNVEQVQKCLQEVGIGFMFAPVFHPAFKYASAPRREIGIRTVFNILGPLTNPAGARAQVLGVADKLLVKKLASVLQELGCHHALVVHGKDGLDEITITGKTQVCELKDDSIKSYSITPEDLGLSRARLGDLRGGTASENAVLLRSILIFSFELTLMNLTMGYYRPGKEQKLCGAMRVRVRLSTRDSPFI</sequence>
<dbReference type="EC" id="2.4.2.18" evidence="2"/>
<dbReference type="GO" id="GO:0005829">
    <property type="term" value="C:cytosol"/>
    <property type="evidence" value="ECO:0007669"/>
    <property type="project" value="TreeGrafter"/>
</dbReference>
<accession>X1V2G3</accession>
<evidence type="ECO:0000256" key="3">
    <source>
        <dbReference type="ARBA" id="ARBA00022605"/>
    </source>
</evidence>
<dbReference type="Gene3D" id="1.20.970.10">
    <property type="entry name" value="Transferase, Pyrimidine Nucleoside Phosphorylase, Chain C"/>
    <property type="match status" value="1"/>
</dbReference>